<protein>
    <recommendedName>
        <fullName evidence="1">Lipocalin-like domain-containing protein</fullName>
    </recommendedName>
</protein>
<name>A0A6A5WBR3_9PLEO</name>
<dbReference type="OrthoDB" id="3904217at2759"/>
<evidence type="ECO:0000313" key="2">
    <source>
        <dbReference type="EMBL" id="KAF1995066.1"/>
    </source>
</evidence>
<dbReference type="Pfam" id="PF13924">
    <property type="entry name" value="Lipocalin_5"/>
    <property type="match status" value="1"/>
</dbReference>
<keyword evidence="3" id="KW-1185">Reference proteome</keyword>
<evidence type="ECO:0000313" key="3">
    <source>
        <dbReference type="Proteomes" id="UP000799779"/>
    </source>
</evidence>
<accession>A0A6A5WBR3</accession>
<proteinExistence type="predicted"/>
<dbReference type="EMBL" id="ML977646">
    <property type="protein sequence ID" value="KAF1995066.1"/>
    <property type="molecule type" value="Genomic_DNA"/>
</dbReference>
<gene>
    <name evidence="2" type="ORF">P154DRAFT_581202</name>
</gene>
<dbReference type="InterPro" id="IPR024311">
    <property type="entry name" value="Lipocalin-like"/>
</dbReference>
<evidence type="ECO:0000259" key="1">
    <source>
        <dbReference type="Pfam" id="PF13924"/>
    </source>
</evidence>
<reference evidence="2" key="1">
    <citation type="journal article" date="2020" name="Stud. Mycol.">
        <title>101 Dothideomycetes genomes: a test case for predicting lifestyles and emergence of pathogens.</title>
        <authorList>
            <person name="Haridas S."/>
            <person name="Albert R."/>
            <person name="Binder M."/>
            <person name="Bloem J."/>
            <person name="Labutti K."/>
            <person name="Salamov A."/>
            <person name="Andreopoulos B."/>
            <person name="Baker S."/>
            <person name="Barry K."/>
            <person name="Bills G."/>
            <person name="Bluhm B."/>
            <person name="Cannon C."/>
            <person name="Castanera R."/>
            <person name="Culley D."/>
            <person name="Daum C."/>
            <person name="Ezra D."/>
            <person name="Gonzalez J."/>
            <person name="Henrissat B."/>
            <person name="Kuo A."/>
            <person name="Liang C."/>
            <person name="Lipzen A."/>
            <person name="Lutzoni F."/>
            <person name="Magnuson J."/>
            <person name="Mondo S."/>
            <person name="Nolan M."/>
            <person name="Ohm R."/>
            <person name="Pangilinan J."/>
            <person name="Park H.-J."/>
            <person name="Ramirez L."/>
            <person name="Alfaro M."/>
            <person name="Sun H."/>
            <person name="Tritt A."/>
            <person name="Yoshinaga Y."/>
            <person name="Zwiers L.-H."/>
            <person name="Turgeon B."/>
            <person name="Goodwin S."/>
            <person name="Spatafora J."/>
            <person name="Crous P."/>
            <person name="Grigoriev I."/>
        </authorList>
    </citation>
    <scope>NUCLEOTIDE SEQUENCE</scope>
    <source>
        <strain evidence="2">CBS 123094</strain>
    </source>
</reference>
<feature type="domain" description="Lipocalin-like" evidence="1">
    <location>
        <begin position="26"/>
        <end position="125"/>
    </location>
</feature>
<dbReference type="Proteomes" id="UP000799779">
    <property type="component" value="Unassembled WGS sequence"/>
</dbReference>
<sequence length="145" mass="16160">MSLIAGAWTLINSTGDINNQYPEDARLFYTRTGYVSAHILQTNPAWRPPHLDINKPDIGSDADWALLGKHNLAYSGPFDMTVLNGSEYDDGILTHHLDVANVPSLVGRRFVRNFTVMDGGKVLRLRRENATAPGVPVVIFWSRLE</sequence>
<dbReference type="AlphaFoldDB" id="A0A6A5WBR3"/>
<organism evidence="2 3">
    <name type="scientific">Amniculicola lignicola CBS 123094</name>
    <dbReference type="NCBI Taxonomy" id="1392246"/>
    <lineage>
        <taxon>Eukaryota</taxon>
        <taxon>Fungi</taxon>
        <taxon>Dikarya</taxon>
        <taxon>Ascomycota</taxon>
        <taxon>Pezizomycotina</taxon>
        <taxon>Dothideomycetes</taxon>
        <taxon>Pleosporomycetidae</taxon>
        <taxon>Pleosporales</taxon>
        <taxon>Amniculicolaceae</taxon>
        <taxon>Amniculicola</taxon>
    </lineage>
</organism>